<evidence type="ECO:0000256" key="6">
    <source>
        <dbReference type="NCBIfam" id="TIGR00746"/>
    </source>
</evidence>
<evidence type="ECO:0000256" key="7">
    <source>
        <dbReference type="PIRNR" id="PIRNR000723"/>
    </source>
</evidence>
<dbReference type="PIRSF" id="PIRSF000723">
    <property type="entry name" value="Carbamate_kin"/>
    <property type="match status" value="1"/>
</dbReference>
<dbReference type="Proteomes" id="UP000030661">
    <property type="component" value="Unassembled WGS sequence"/>
</dbReference>
<dbReference type="PANTHER" id="PTHR30409">
    <property type="entry name" value="CARBAMATE KINASE"/>
    <property type="match status" value="1"/>
</dbReference>
<dbReference type="GO" id="GO:0019546">
    <property type="term" value="P:L-arginine deiminase pathway"/>
    <property type="evidence" value="ECO:0007669"/>
    <property type="project" value="TreeGrafter"/>
</dbReference>
<dbReference type="EMBL" id="DF820470">
    <property type="protein sequence ID" value="GAK59715.1"/>
    <property type="molecule type" value="Genomic_DNA"/>
</dbReference>
<dbReference type="STRING" id="1499967.U27_06700"/>
<dbReference type="InterPro" id="IPR001048">
    <property type="entry name" value="Asp/Glu/Uridylate_kinase"/>
</dbReference>
<reference evidence="9" key="1">
    <citation type="journal article" date="2015" name="PeerJ">
        <title>First genomic representation of candidate bacterial phylum KSB3 points to enhanced environmental sensing as a trigger of wastewater bulking.</title>
        <authorList>
            <person name="Sekiguchi Y."/>
            <person name="Ohashi A."/>
            <person name="Parks D.H."/>
            <person name="Yamauchi T."/>
            <person name="Tyson G.W."/>
            <person name="Hugenholtz P."/>
        </authorList>
    </citation>
    <scope>NUCLEOTIDE SEQUENCE [LARGE SCALE GENOMIC DNA]</scope>
</reference>
<evidence type="ECO:0000256" key="1">
    <source>
        <dbReference type="ARBA" id="ARBA00011066"/>
    </source>
</evidence>
<evidence type="ECO:0000256" key="4">
    <source>
        <dbReference type="ARBA" id="ARBA00022777"/>
    </source>
</evidence>
<evidence type="ECO:0000313" key="9">
    <source>
        <dbReference type="EMBL" id="GAK59715.1"/>
    </source>
</evidence>
<dbReference type="PRINTS" id="PR01469">
    <property type="entry name" value="CARBMTKINASE"/>
</dbReference>
<gene>
    <name evidence="9" type="ORF">U27_06700</name>
</gene>
<dbReference type="FunFam" id="3.40.1160.10:FF:000007">
    <property type="entry name" value="Carbamate kinase"/>
    <property type="match status" value="1"/>
</dbReference>
<dbReference type="Gene3D" id="3.40.1160.10">
    <property type="entry name" value="Acetylglutamate kinase-like"/>
    <property type="match status" value="1"/>
</dbReference>
<dbReference type="CDD" id="cd04235">
    <property type="entry name" value="AAK_CK"/>
    <property type="match status" value="1"/>
</dbReference>
<dbReference type="GO" id="GO:0005524">
    <property type="term" value="F:ATP binding"/>
    <property type="evidence" value="ECO:0007669"/>
    <property type="project" value="UniProtKB-KW"/>
</dbReference>
<accession>A0A081C560</accession>
<dbReference type="AlphaFoldDB" id="A0A081C560"/>
<dbReference type="InterPro" id="IPR003964">
    <property type="entry name" value="Carb_kinase"/>
</dbReference>
<keyword evidence="3" id="KW-0547">Nucleotide-binding</keyword>
<dbReference type="InterPro" id="IPR036393">
    <property type="entry name" value="AceGlu_kinase-like_sf"/>
</dbReference>
<evidence type="ECO:0000256" key="3">
    <source>
        <dbReference type="ARBA" id="ARBA00022741"/>
    </source>
</evidence>
<dbReference type="PANTHER" id="PTHR30409:SF1">
    <property type="entry name" value="CARBAMATE KINASE-RELATED"/>
    <property type="match status" value="1"/>
</dbReference>
<organism evidence="9">
    <name type="scientific">Vecturithrix granuli</name>
    <dbReference type="NCBI Taxonomy" id="1499967"/>
    <lineage>
        <taxon>Bacteria</taxon>
        <taxon>Candidatus Moduliflexota</taxon>
        <taxon>Candidatus Vecturitrichia</taxon>
        <taxon>Candidatus Vecturitrichales</taxon>
        <taxon>Candidatus Vecturitrichaceae</taxon>
        <taxon>Candidatus Vecturithrix</taxon>
    </lineage>
</organism>
<evidence type="ECO:0000256" key="5">
    <source>
        <dbReference type="ARBA" id="ARBA00022840"/>
    </source>
</evidence>
<dbReference type="eggNOG" id="COG0549">
    <property type="taxonomic scope" value="Bacteria"/>
</dbReference>
<comment type="similarity">
    <text evidence="1 7">Belongs to the carbamate kinase family.</text>
</comment>
<dbReference type="GO" id="GO:0008804">
    <property type="term" value="F:carbamate kinase activity"/>
    <property type="evidence" value="ECO:0007669"/>
    <property type="project" value="UniProtKB-UniRule"/>
</dbReference>
<dbReference type="InterPro" id="IPR023000">
    <property type="entry name" value="Shikimate_kinase_CS"/>
</dbReference>
<name>A0A081C560_VECG1</name>
<evidence type="ECO:0000256" key="2">
    <source>
        <dbReference type="ARBA" id="ARBA00022679"/>
    </source>
</evidence>
<proteinExistence type="inferred from homology"/>
<sequence>MTTQKKLAVVALGGNAIMQKGEEGNIHQQFANTRKTLDAIMELIRRDYRLVITHGNGPQVGNLFLMVEATRDMVPEIPLGVCVADTQGQMGYMIQQSLQNRLIREGYDRQVMTLVTQVIVDRNDPSFQNPTKPIGPFYTKEEAEKIQQERGWKMVEDSGRGYRLVVASPIPQRILETDVVSMLLEQEVIVIAVGGGGIPVVIEPDGTYEGVEVVVDKDYASSVLARDLHADLFIVLTGVDKIAINFNTPNQKTFDQLTIAEALAYADQGHFPPGSMGPKVKAAIDFLQQGGKEVVITSLEKVGEALEGKNGTRIVR</sequence>
<evidence type="ECO:0000259" key="8">
    <source>
        <dbReference type="Pfam" id="PF00696"/>
    </source>
</evidence>
<keyword evidence="2 7" id="KW-0808">Transferase</keyword>
<dbReference type="HOGENOM" id="CLU_076278_0_0_0"/>
<evidence type="ECO:0000313" key="10">
    <source>
        <dbReference type="Proteomes" id="UP000030661"/>
    </source>
</evidence>
<dbReference type="GO" id="GO:0005829">
    <property type="term" value="C:cytosol"/>
    <property type="evidence" value="ECO:0007669"/>
    <property type="project" value="TreeGrafter"/>
</dbReference>
<protein>
    <recommendedName>
        <fullName evidence="6 7">Carbamate kinase</fullName>
    </recommendedName>
</protein>
<dbReference type="SUPFAM" id="SSF53633">
    <property type="entry name" value="Carbamate kinase-like"/>
    <property type="match status" value="1"/>
</dbReference>
<dbReference type="NCBIfam" id="NF009007">
    <property type="entry name" value="PRK12352.1"/>
    <property type="match status" value="1"/>
</dbReference>
<dbReference type="NCBIfam" id="TIGR00746">
    <property type="entry name" value="arcC"/>
    <property type="match status" value="1"/>
</dbReference>
<feature type="domain" description="Aspartate/glutamate/uridylate kinase" evidence="8">
    <location>
        <begin position="6"/>
        <end position="298"/>
    </location>
</feature>
<dbReference type="Pfam" id="PF00696">
    <property type="entry name" value="AA_kinase"/>
    <property type="match status" value="1"/>
</dbReference>
<keyword evidence="5" id="KW-0067">ATP-binding</keyword>
<keyword evidence="4 7" id="KW-0418">Kinase</keyword>
<dbReference type="PROSITE" id="PS01128">
    <property type="entry name" value="SHIKIMATE_KINASE"/>
    <property type="match status" value="1"/>
</dbReference>
<keyword evidence="10" id="KW-1185">Reference proteome</keyword>